<accession>A0A8J6XJ87</accession>
<sequence>MSEEPPVDPFLAQLCEGYTKEEVREIELHIAEWGASTYISVAHNILDHALRKEFDPLKYLRKAHNFNKKRAVRVPKTGYRQDGSAVYRKGNEYLIVRSDKLGIEKIVTYGVNNDD</sequence>
<name>A0A8J6XJ87_9CYAN</name>
<protein>
    <submittedName>
        <fullName evidence="1">Uncharacterized protein</fullName>
    </submittedName>
</protein>
<comment type="caution">
    <text evidence="1">The sequence shown here is derived from an EMBL/GenBank/DDBJ whole genome shotgun (WGS) entry which is preliminary data.</text>
</comment>
<dbReference type="EMBL" id="JACXAE010000104">
    <property type="protein sequence ID" value="MBD2777009.1"/>
    <property type="molecule type" value="Genomic_DNA"/>
</dbReference>
<evidence type="ECO:0000313" key="2">
    <source>
        <dbReference type="Proteomes" id="UP000629098"/>
    </source>
</evidence>
<proteinExistence type="predicted"/>
<evidence type="ECO:0000313" key="1">
    <source>
        <dbReference type="EMBL" id="MBD2777009.1"/>
    </source>
</evidence>
<organism evidence="1 2">
    <name type="scientific">Iningainema tapete BLCC-T55</name>
    <dbReference type="NCBI Taxonomy" id="2748662"/>
    <lineage>
        <taxon>Bacteria</taxon>
        <taxon>Bacillati</taxon>
        <taxon>Cyanobacteriota</taxon>
        <taxon>Cyanophyceae</taxon>
        <taxon>Nostocales</taxon>
        <taxon>Scytonemataceae</taxon>
        <taxon>Iningainema tapete</taxon>
    </lineage>
</organism>
<gene>
    <name evidence="1" type="ORF">ICL16_34405</name>
</gene>
<keyword evidence="2" id="KW-1185">Reference proteome</keyword>
<reference evidence="1" key="1">
    <citation type="submission" date="2020-09" db="EMBL/GenBank/DDBJ databases">
        <title>Iningainema tapete sp. nov. (Scytonemataceae, Cyanobacteria) from greenhouses in central Florida (USA) produces two types of nodularin with biosynthetic potential for microcystin-LR and anabaenopeptins.</title>
        <authorList>
            <person name="Berthold D.E."/>
            <person name="Lefler F.W."/>
            <person name="Huang I.-S."/>
            <person name="Abdulla H."/>
            <person name="Zimba P.V."/>
            <person name="Laughinghouse H.D. IV."/>
        </authorList>
    </citation>
    <scope>NUCLEOTIDE SEQUENCE</scope>
    <source>
        <strain evidence="1">BLCCT55</strain>
    </source>
</reference>
<dbReference type="AlphaFoldDB" id="A0A8J6XJ87"/>
<dbReference type="Proteomes" id="UP000629098">
    <property type="component" value="Unassembled WGS sequence"/>
</dbReference>
<dbReference type="RefSeq" id="WP_190836081.1">
    <property type="nucleotide sequence ID" value="NZ_CAWPPI010000104.1"/>
</dbReference>